<keyword evidence="3" id="KW-1185">Reference proteome</keyword>
<feature type="compositionally biased region" description="Basic and acidic residues" evidence="1">
    <location>
        <begin position="317"/>
        <end position="326"/>
    </location>
</feature>
<evidence type="ECO:0000313" key="2">
    <source>
        <dbReference type="EMBL" id="CAK9099795.1"/>
    </source>
</evidence>
<dbReference type="PANTHER" id="PTHR21562">
    <property type="entry name" value="NOTUM-RELATED"/>
    <property type="match status" value="1"/>
</dbReference>
<sequence length="983" mass="108432">MERRKPYRYPAARAPVGETLQEGPRVWFTAPNGESYEVNVLKMQQRNLRTGKIRQVSCHSGGWFFDKHCTKPVPRWLPFSKPIHRALDAARDVSGAEPLEVHEAHDVTDDLVAEVSIAAAGPGWMTQVLESELLPATPSAPSFVQVRQAALSGSTSQVRWLLCSQQVQVLGHEIFDRRYPGFVLKDEHKCCIKMLLARGAKLGRFAPSSKLLRKVESDCMGLWLQCFLRSAALAGMDLPDPVQSGGRDVQAAAVKLLADGRRIGHSETDFGGSSDLYQLPWTQSWTLHLYQPAHAADFEKVFLVTSTSNSFQQDDEGPWKGQERHGGKGMKGMKGDTKGKGGEKGGMKGQKGFEKGFDKEVQIYFWDHRDGPSMCGWWFGASVGGDMVWSFRPGDAPVPPRSSASGPSLGAPVAADGRSPAGLGPSIEVMLRLALLISTAHGWSCNDAGATSWLRRESLAEVDALAVCNDGSSASFYLQENTSSPDWLVYLAGGGWCYDAASCQGRFDGRGRAKKEVLLMCGGFDSKDNLQDAWHFCPNKGKFFIPNSGLQHVPMPGGYHSLAYDDCHDRVYLFGGQCCVGGPYSFFDHLYMHDLLLPYWKLTPTKGKGPGPRAQHSAVITDGVMIVYGGTNGVRSFRDVWTLHLRCPAPVWREVRIEGPPLFVGTRARQQPFQVLPHRSFLTANSGSFGIASGILVLARQKPDASGAWKMGLYALNLRKPRWRRVCTQNAPVWSGNFGENDASRLQRKECGLGDGAFGPWQFRGARVVRAVLKKLGPRLQAARRLIFGGGSAGARGAMVFLDEVRDRFPQTDVRGFLDSPYYLDVPSFSSKFEGFQVQHENVLANFNASSIVSESCRAKFSGELWKCLFGQHRMPLVRTPYLMVAAQYDSWQLSHLVHGYDGLEEHPRYTGAERKYAEDFAGKTREELSHLVRLSNVSFVYSSGCYEHHISEKSSFWSSHVRGLSEAMAVAELPAGRVGGCS</sequence>
<dbReference type="Proteomes" id="UP001642484">
    <property type="component" value="Unassembled WGS sequence"/>
</dbReference>
<dbReference type="InterPro" id="IPR004963">
    <property type="entry name" value="PAE/NOTUM"/>
</dbReference>
<feature type="region of interest" description="Disordered" evidence="1">
    <location>
        <begin position="397"/>
        <end position="417"/>
    </location>
</feature>
<name>A0ABP0RGS0_9DINO</name>
<dbReference type="SUPFAM" id="SSF117281">
    <property type="entry name" value="Kelch motif"/>
    <property type="match status" value="1"/>
</dbReference>
<feature type="region of interest" description="Disordered" evidence="1">
    <location>
        <begin position="310"/>
        <end position="352"/>
    </location>
</feature>
<dbReference type="Pfam" id="PF03283">
    <property type="entry name" value="PAE"/>
    <property type="match status" value="2"/>
</dbReference>
<proteinExistence type="predicted"/>
<gene>
    <name evidence="2" type="ORF">CCMP2556_LOCUS47204</name>
</gene>
<comment type="caution">
    <text evidence="2">The sequence shown here is derived from an EMBL/GenBank/DDBJ whole genome shotgun (WGS) entry which is preliminary data.</text>
</comment>
<accession>A0ABP0RGS0</accession>
<dbReference type="EMBL" id="CAXAMN010025995">
    <property type="protein sequence ID" value="CAK9099795.1"/>
    <property type="molecule type" value="Genomic_DNA"/>
</dbReference>
<dbReference type="PANTHER" id="PTHR21562:SF122">
    <property type="entry name" value="PALMITOLEOYL-PROTEIN CARBOXYLESTERASE NOTUM"/>
    <property type="match status" value="1"/>
</dbReference>
<evidence type="ECO:0000313" key="3">
    <source>
        <dbReference type="Proteomes" id="UP001642484"/>
    </source>
</evidence>
<feature type="compositionally biased region" description="Basic and acidic residues" evidence="1">
    <location>
        <begin position="333"/>
        <end position="352"/>
    </location>
</feature>
<protein>
    <submittedName>
        <fullName evidence="2">Uncharacterized protein</fullName>
    </submittedName>
</protein>
<evidence type="ECO:0000256" key="1">
    <source>
        <dbReference type="SAM" id="MobiDB-lite"/>
    </source>
</evidence>
<dbReference type="Gene3D" id="2.120.10.80">
    <property type="entry name" value="Kelch-type beta propeller"/>
    <property type="match status" value="1"/>
</dbReference>
<reference evidence="2 3" key="1">
    <citation type="submission" date="2024-02" db="EMBL/GenBank/DDBJ databases">
        <authorList>
            <person name="Chen Y."/>
            <person name="Shah S."/>
            <person name="Dougan E. K."/>
            <person name="Thang M."/>
            <person name="Chan C."/>
        </authorList>
    </citation>
    <scope>NUCLEOTIDE SEQUENCE [LARGE SCALE GENOMIC DNA]</scope>
</reference>
<organism evidence="2 3">
    <name type="scientific">Durusdinium trenchii</name>
    <dbReference type="NCBI Taxonomy" id="1381693"/>
    <lineage>
        <taxon>Eukaryota</taxon>
        <taxon>Sar</taxon>
        <taxon>Alveolata</taxon>
        <taxon>Dinophyceae</taxon>
        <taxon>Suessiales</taxon>
        <taxon>Symbiodiniaceae</taxon>
        <taxon>Durusdinium</taxon>
    </lineage>
</organism>
<dbReference type="InterPro" id="IPR015915">
    <property type="entry name" value="Kelch-typ_b-propeller"/>
</dbReference>
<dbReference type="Pfam" id="PF24681">
    <property type="entry name" value="Kelch_KLHDC2_KLHL20_DRC7"/>
    <property type="match status" value="1"/>
</dbReference>